<accession>A0A0A1TPF4</accession>
<evidence type="ECO:0000256" key="5">
    <source>
        <dbReference type="PIRSR" id="PIRSR602401-1"/>
    </source>
</evidence>
<keyword evidence="6" id="KW-0560">Oxidoreductase</keyword>
<comment type="cofactor">
    <cofactor evidence="1 5">
        <name>heme</name>
        <dbReference type="ChEBI" id="CHEBI:30413"/>
    </cofactor>
</comment>
<dbReference type="PRINTS" id="PR00463">
    <property type="entry name" value="EP450I"/>
</dbReference>
<keyword evidence="8" id="KW-1185">Reference proteome</keyword>
<dbReference type="Pfam" id="PF00067">
    <property type="entry name" value="p450"/>
    <property type="match status" value="1"/>
</dbReference>
<keyword evidence="2 5" id="KW-0349">Heme</keyword>
<dbReference type="OrthoDB" id="1470350at2759"/>
<feature type="binding site" description="axial binding residue" evidence="5">
    <location>
        <position position="372"/>
    </location>
    <ligand>
        <name>heme</name>
        <dbReference type="ChEBI" id="CHEBI:30413"/>
    </ligand>
    <ligandPart>
        <name>Fe</name>
        <dbReference type="ChEBI" id="CHEBI:18248"/>
    </ligandPart>
</feature>
<evidence type="ECO:0000256" key="3">
    <source>
        <dbReference type="ARBA" id="ARBA00022723"/>
    </source>
</evidence>
<dbReference type="AlphaFoldDB" id="A0A0A1TPF4"/>
<dbReference type="Gene3D" id="1.10.630.10">
    <property type="entry name" value="Cytochrome P450"/>
    <property type="match status" value="1"/>
</dbReference>
<protein>
    <recommendedName>
        <fullName evidence="9">Benzoate 4-monooxygenase cytochrome P450</fullName>
    </recommendedName>
</protein>
<comment type="similarity">
    <text evidence="6">Belongs to the cytochrome P450 family.</text>
</comment>
<evidence type="ECO:0000256" key="6">
    <source>
        <dbReference type="RuleBase" id="RU000461"/>
    </source>
</evidence>
<keyword evidence="6" id="KW-0503">Monooxygenase</keyword>
<evidence type="ECO:0000256" key="2">
    <source>
        <dbReference type="ARBA" id="ARBA00022617"/>
    </source>
</evidence>
<evidence type="ECO:0000256" key="4">
    <source>
        <dbReference type="ARBA" id="ARBA00023004"/>
    </source>
</evidence>
<dbReference type="InterPro" id="IPR036396">
    <property type="entry name" value="Cyt_P450_sf"/>
</dbReference>
<dbReference type="STRING" id="1531966.A0A0A1TPF4"/>
<reference evidence="7 8" key="1">
    <citation type="journal article" date="2015" name="Genome Announc.">
        <title>Draft Genome Sequence and Gene Annotation of the Entomopathogenic Fungus Verticillium hemipterigenum.</title>
        <authorList>
            <person name="Horn F."/>
            <person name="Habel A."/>
            <person name="Scharf D.H."/>
            <person name="Dworschak J."/>
            <person name="Brakhage A.A."/>
            <person name="Guthke R."/>
            <person name="Hertweck C."/>
            <person name="Linde J."/>
        </authorList>
    </citation>
    <scope>NUCLEOTIDE SEQUENCE [LARGE SCALE GENOMIC DNA]</scope>
</reference>
<dbReference type="CDD" id="cd11058">
    <property type="entry name" value="CYP60B-like"/>
    <property type="match status" value="1"/>
</dbReference>
<dbReference type="InterPro" id="IPR001128">
    <property type="entry name" value="Cyt_P450"/>
</dbReference>
<dbReference type="HOGENOM" id="CLU_001570_14_11_1"/>
<dbReference type="InterPro" id="IPR017972">
    <property type="entry name" value="Cyt_P450_CS"/>
</dbReference>
<dbReference type="PRINTS" id="PR00385">
    <property type="entry name" value="P450"/>
</dbReference>
<dbReference type="PANTHER" id="PTHR24305:SF161">
    <property type="entry name" value="P450, PUTATIVE (EUROFUNG)-RELATED"/>
    <property type="match status" value="1"/>
</dbReference>
<proteinExistence type="inferred from homology"/>
<name>A0A0A1TPF4_9HYPO</name>
<dbReference type="GO" id="GO:0016705">
    <property type="term" value="F:oxidoreductase activity, acting on paired donors, with incorporation or reduction of molecular oxygen"/>
    <property type="evidence" value="ECO:0007669"/>
    <property type="project" value="InterPro"/>
</dbReference>
<dbReference type="PANTHER" id="PTHR24305">
    <property type="entry name" value="CYTOCHROME P450"/>
    <property type="match status" value="1"/>
</dbReference>
<evidence type="ECO:0000313" key="7">
    <source>
        <dbReference type="EMBL" id="CEJ92627.1"/>
    </source>
</evidence>
<dbReference type="InterPro" id="IPR050121">
    <property type="entry name" value="Cytochrome_P450_monoxygenase"/>
</dbReference>
<dbReference type="Proteomes" id="UP000039046">
    <property type="component" value="Unassembled WGS sequence"/>
</dbReference>
<dbReference type="PROSITE" id="PS00086">
    <property type="entry name" value="CYTOCHROME_P450"/>
    <property type="match status" value="1"/>
</dbReference>
<sequence>MLKLHEIYGPVVRVAPNELSFDSAKSWADIYGVRKEHGNCFRKSRFYDGGNFADQAASIVSQRDHEKHQRMRKFLSRAFSEASLREQESLISDTINQFVARIAKEDVIDFTHWFNLLTFDIIGKLAFGRDFKGISTGETHFWINDVLGSMAQASVADTLARFPILGKVWLWFNPSWLSSVIKASTRHQQYTIDITNKRINEPSPQKDFMSYLTQDRDGVSDIQLAAHASDFVIAGSETTATTLAVVFYQMCTNITVQRKLENEVLTAFQSYNDITAASAAPLKYLHAVCLEAMRVFPPLPLGLPRDVPPEGSTIDSVYVPGGVTVSTNPYAACMNAESFSDPQTFDPERWLNCSSEDVLEASKPFSHGPRACLGRSLAWLELHVIIARLIYSYEFLLADEPFDWNANAEMHLLWKKPKLRMKLKQRCK</sequence>
<dbReference type="GO" id="GO:0005506">
    <property type="term" value="F:iron ion binding"/>
    <property type="evidence" value="ECO:0007669"/>
    <property type="project" value="InterPro"/>
</dbReference>
<evidence type="ECO:0008006" key="9">
    <source>
        <dbReference type="Google" id="ProtNLM"/>
    </source>
</evidence>
<organism evidence="7 8">
    <name type="scientific">[Torrubiella] hemipterigena</name>
    <dbReference type="NCBI Taxonomy" id="1531966"/>
    <lineage>
        <taxon>Eukaryota</taxon>
        <taxon>Fungi</taxon>
        <taxon>Dikarya</taxon>
        <taxon>Ascomycota</taxon>
        <taxon>Pezizomycotina</taxon>
        <taxon>Sordariomycetes</taxon>
        <taxon>Hypocreomycetidae</taxon>
        <taxon>Hypocreales</taxon>
        <taxon>Clavicipitaceae</taxon>
        <taxon>Clavicipitaceae incertae sedis</taxon>
        <taxon>'Torrubiella' clade</taxon>
    </lineage>
</organism>
<evidence type="ECO:0000256" key="1">
    <source>
        <dbReference type="ARBA" id="ARBA00001971"/>
    </source>
</evidence>
<dbReference type="SUPFAM" id="SSF48264">
    <property type="entry name" value="Cytochrome P450"/>
    <property type="match status" value="1"/>
</dbReference>
<evidence type="ECO:0000313" key="8">
    <source>
        <dbReference type="Proteomes" id="UP000039046"/>
    </source>
</evidence>
<dbReference type="GO" id="GO:0020037">
    <property type="term" value="F:heme binding"/>
    <property type="evidence" value="ECO:0007669"/>
    <property type="project" value="InterPro"/>
</dbReference>
<dbReference type="EMBL" id="CDHN01000005">
    <property type="protein sequence ID" value="CEJ92627.1"/>
    <property type="molecule type" value="Genomic_DNA"/>
</dbReference>
<gene>
    <name evidence="7" type="ORF">VHEMI08265</name>
</gene>
<keyword evidence="3 5" id="KW-0479">Metal-binding</keyword>
<dbReference type="GO" id="GO:0004497">
    <property type="term" value="F:monooxygenase activity"/>
    <property type="evidence" value="ECO:0007669"/>
    <property type="project" value="UniProtKB-KW"/>
</dbReference>
<dbReference type="InterPro" id="IPR002401">
    <property type="entry name" value="Cyt_P450_E_grp-I"/>
</dbReference>
<keyword evidence="4 5" id="KW-0408">Iron</keyword>